<accession>H2YAZ8</accession>
<evidence type="ECO:0000256" key="20">
    <source>
        <dbReference type="ARBA" id="ARBA00077078"/>
    </source>
</evidence>
<evidence type="ECO:0000256" key="8">
    <source>
        <dbReference type="ARBA" id="ARBA00022857"/>
    </source>
</evidence>
<comment type="subcellular location">
    <subcellularLocation>
        <location evidence="3">Cytoplasm</location>
    </subcellularLocation>
    <subcellularLocation>
        <location evidence="2">Nucleus</location>
    </subcellularLocation>
</comment>
<keyword evidence="9" id="KW-0560">Oxidoreductase</keyword>
<comment type="function">
    <text evidence="18">Catalyzes the synthesis of dihydrouridine, a modified base found in the D-loop of most tRNAs. Specifically modifies U16 and U17 in cytoplasmic tRNAs. Affects the level of some mature tRNA and thereby the total cellular translation.</text>
</comment>
<feature type="domain" description="DUS-like FMN-binding" evidence="21">
    <location>
        <begin position="21"/>
        <end position="247"/>
    </location>
</feature>
<reference evidence="23" key="1">
    <citation type="submission" date="2003-08" db="EMBL/GenBank/DDBJ databases">
        <authorList>
            <person name="Birren B."/>
            <person name="Nusbaum C."/>
            <person name="Abebe A."/>
            <person name="Abouelleil A."/>
            <person name="Adekoya E."/>
            <person name="Ait-zahra M."/>
            <person name="Allen N."/>
            <person name="Allen T."/>
            <person name="An P."/>
            <person name="Anderson M."/>
            <person name="Anderson S."/>
            <person name="Arachchi H."/>
            <person name="Armbruster J."/>
            <person name="Bachantsang P."/>
            <person name="Baldwin J."/>
            <person name="Barry A."/>
            <person name="Bayul T."/>
            <person name="Blitshsteyn B."/>
            <person name="Bloom T."/>
            <person name="Blye J."/>
            <person name="Boguslavskiy L."/>
            <person name="Borowsky M."/>
            <person name="Boukhgalter B."/>
            <person name="Brunache A."/>
            <person name="Butler J."/>
            <person name="Calixte N."/>
            <person name="Calvo S."/>
            <person name="Camarata J."/>
            <person name="Campo K."/>
            <person name="Chang J."/>
            <person name="Cheshatsang Y."/>
            <person name="Citroen M."/>
            <person name="Collymore A."/>
            <person name="Considine T."/>
            <person name="Cook A."/>
            <person name="Cooke P."/>
            <person name="Corum B."/>
            <person name="Cuomo C."/>
            <person name="David R."/>
            <person name="Dawoe T."/>
            <person name="Degray S."/>
            <person name="Dodge S."/>
            <person name="Dooley K."/>
            <person name="Dorje P."/>
            <person name="Dorjee K."/>
            <person name="Dorris L."/>
            <person name="Duffey N."/>
            <person name="Dupes A."/>
            <person name="Elkins T."/>
            <person name="Engels R."/>
            <person name="Erickson J."/>
            <person name="Farina A."/>
            <person name="Faro S."/>
            <person name="Ferreira P."/>
            <person name="Fischer H."/>
            <person name="Fitzgerald M."/>
            <person name="Foley K."/>
            <person name="Gage D."/>
            <person name="Galagan J."/>
            <person name="Gearin G."/>
            <person name="Gnerre S."/>
            <person name="Gnirke A."/>
            <person name="Goyette A."/>
            <person name="Graham J."/>
            <person name="Grandbois E."/>
            <person name="Gyaltsen K."/>
            <person name="Hafez N."/>
            <person name="Hagopian D."/>
            <person name="Hagos B."/>
            <person name="Hall J."/>
            <person name="Hatcher B."/>
            <person name="Heller A."/>
            <person name="Higgins H."/>
            <person name="Honan T."/>
            <person name="Horn A."/>
            <person name="Houde N."/>
            <person name="Hughes L."/>
            <person name="Hulme W."/>
            <person name="Husby E."/>
            <person name="Iliev I."/>
            <person name="Jaffe D."/>
            <person name="Jones C."/>
            <person name="Kamal M."/>
            <person name="Kamat A."/>
            <person name="Kamvysselis M."/>
            <person name="Karlsson E."/>
            <person name="Kells C."/>
            <person name="Kieu A."/>
            <person name="Kisner P."/>
            <person name="Kodira C."/>
            <person name="Kulbokas E."/>
            <person name="Labutti K."/>
            <person name="Lama D."/>
            <person name="Landers T."/>
            <person name="Leger J."/>
            <person name="Levine S."/>
            <person name="Lewis D."/>
            <person name="Lewis T."/>
            <person name="Lindblad-toh K."/>
            <person name="Liu X."/>
            <person name="Lokyitsang T."/>
            <person name="Lokyitsang Y."/>
            <person name="Lucien O."/>
            <person name="Lui A."/>
            <person name="Ma L.J."/>
            <person name="Mabbitt R."/>
            <person name="Macdonald J."/>
            <person name="Maclean C."/>
            <person name="Major J."/>
            <person name="Manning J."/>
            <person name="Marabella R."/>
            <person name="Maru K."/>
            <person name="Matthews C."/>
            <person name="Mauceli E."/>
            <person name="Mccarthy M."/>
            <person name="Mcdonough S."/>
            <person name="Mcghee T."/>
            <person name="Meldrim J."/>
            <person name="Meneus L."/>
            <person name="Mesirov J."/>
            <person name="Mihalev A."/>
            <person name="Mihova T."/>
            <person name="Mikkelsen T."/>
            <person name="Mlenga V."/>
            <person name="Moru K."/>
            <person name="Mozes J."/>
            <person name="Mulrain L."/>
            <person name="Munson G."/>
            <person name="Naylor J."/>
            <person name="Newes C."/>
            <person name="Nguyen C."/>
            <person name="Nguyen N."/>
            <person name="Nguyen T."/>
            <person name="Nicol R."/>
            <person name="Nielsen C."/>
            <person name="Nizzari M."/>
            <person name="Norbu C."/>
            <person name="Norbu N."/>
            <person name="O'donnell P."/>
            <person name="Okoawo O."/>
            <person name="O'leary S."/>
            <person name="Omotosho B."/>
            <person name="O'neill K."/>
            <person name="Osman S."/>
            <person name="Parker S."/>
            <person name="Perrin D."/>
            <person name="Phunkhang P."/>
            <person name="Piqani B."/>
            <person name="Purcell S."/>
            <person name="Rachupka T."/>
            <person name="Ramasamy U."/>
            <person name="Rameau R."/>
            <person name="Ray V."/>
            <person name="Raymond C."/>
            <person name="Retta R."/>
            <person name="Richardson S."/>
            <person name="Rise C."/>
            <person name="Rodriguez J."/>
            <person name="Rogers J."/>
            <person name="Rogov P."/>
            <person name="Rutman M."/>
            <person name="Schupbach R."/>
            <person name="Seaman C."/>
            <person name="Settipalli S."/>
            <person name="Sharpe T."/>
            <person name="Sheridan J."/>
            <person name="Sherpa N."/>
            <person name="Shi J."/>
            <person name="Smirnov S."/>
            <person name="Smith C."/>
            <person name="Sougnez C."/>
            <person name="Spencer B."/>
            <person name="Stalker J."/>
            <person name="Stange-thomann N."/>
            <person name="Stavropoulos S."/>
            <person name="Stetson K."/>
            <person name="Stone C."/>
            <person name="Stone S."/>
            <person name="Stubbs M."/>
            <person name="Talamas J."/>
            <person name="Tchuinga P."/>
            <person name="Tenzing P."/>
            <person name="Tesfaye S."/>
            <person name="Theodore J."/>
            <person name="Thoulutsang Y."/>
            <person name="Topham K."/>
            <person name="Towey S."/>
            <person name="Tsamla T."/>
            <person name="Tsomo N."/>
            <person name="Vallee D."/>
            <person name="Vassiliev H."/>
            <person name="Venkataraman V."/>
            <person name="Vinson J."/>
            <person name="Vo A."/>
            <person name="Wade C."/>
            <person name="Wang S."/>
            <person name="Wangchuk T."/>
            <person name="Wangdi T."/>
            <person name="Whittaker C."/>
            <person name="Wilkinson J."/>
            <person name="Wu Y."/>
            <person name="Wyman D."/>
            <person name="Yadav S."/>
            <person name="Yang S."/>
            <person name="Yang X."/>
            <person name="Yeager S."/>
            <person name="Yee E."/>
            <person name="Young G."/>
            <person name="Zainoun J."/>
            <person name="Zembeck L."/>
            <person name="Zimmer A."/>
            <person name="Zody M."/>
            <person name="Lander E."/>
        </authorList>
    </citation>
    <scope>NUCLEOTIDE SEQUENCE [LARGE SCALE GENOMIC DNA]</scope>
</reference>
<evidence type="ECO:0000256" key="1">
    <source>
        <dbReference type="ARBA" id="ARBA00001917"/>
    </source>
</evidence>
<comment type="cofactor">
    <cofactor evidence="1">
        <name>FMN</name>
        <dbReference type="ChEBI" id="CHEBI:58210"/>
    </cofactor>
</comment>
<comment type="catalytic activity">
    <reaction evidence="14">
        <text>5,6-dihydrouridine(17) in tRNA + NAD(+) = uridine(17) in tRNA + NADH + H(+)</text>
        <dbReference type="Rhea" id="RHEA:53372"/>
        <dbReference type="Rhea" id="RHEA-COMP:13541"/>
        <dbReference type="Rhea" id="RHEA-COMP:13542"/>
        <dbReference type="ChEBI" id="CHEBI:15378"/>
        <dbReference type="ChEBI" id="CHEBI:57540"/>
        <dbReference type="ChEBI" id="CHEBI:57945"/>
        <dbReference type="ChEBI" id="CHEBI:65315"/>
        <dbReference type="ChEBI" id="CHEBI:74443"/>
        <dbReference type="EC" id="1.3.1.88"/>
    </reaction>
    <physiologicalReaction direction="right-to-left" evidence="14">
        <dbReference type="Rhea" id="RHEA:53374"/>
    </physiologicalReaction>
</comment>
<dbReference type="Pfam" id="PF01207">
    <property type="entry name" value="Dus"/>
    <property type="match status" value="1"/>
</dbReference>
<evidence type="ECO:0000256" key="3">
    <source>
        <dbReference type="ARBA" id="ARBA00004496"/>
    </source>
</evidence>
<keyword evidence="10" id="KW-0520">NAD</keyword>
<proteinExistence type="inferred from homology"/>
<dbReference type="SUPFAM" id="SSF51395">
    <property type="entry name" value="FMN-linked oxidoreductases"/>
    <property type="match status" value="1"/>
</dbReference>
<evidence type="ECO:0000313" key="23">
    <source>
        <dbReference type="Proteomes" id="UP000007875"/>
    </source>
</evidence>
<organism evidence="22 23">
    <name type="scientific">Ciona savignyi</name>
    <name type="common">Pacific transparent sea squirt</name>
    <dbReference type="NCBI Taxonomy" id="51511"/>
    <lineage>
        <taxon>Eukaryota</taxon>
        <taxon>Metazoa</taxon>
        <taxon>Chordata</taxon>
        <taxon>Tunicata</taxon>
        <taxon>Ascidiacea</taxon>
        <taxon>Phlebobranchia</taxon>
        <taxon>Cionidae</taxon>
        <taxon>Ciona</taxon>
    </lineage>
</organism>
<evidence type="ECO:0000256" key="5">
    <source>
        <dbReference type="ARBA" id="ARBA00022630"/>
    </source>
</evidence>
<reference evidence="22" key="2">
    <citation type="submission" date="2025-08" db="UniProtKB">
        <authorList>
            <consortium name="Ensembl"/>
        </authorList>
    </citation>
    <scope>IDENTIFICATION</scope>
</reference>
<keyword evidence="7" id="KW-0819">tRNA processing</keyword>
<dbReference type="EC" id="1.3.1.88" evidence="13"/>
<dbReference type="PROSITE" id="PS01136">
    <property type="entry name" value="UPF0034"/>
    <property type="match status" value="1"/>
</dbReference>
<keyword evidence="4" id="KW-0963">Cytoplasm</keyword>
<evidence type="ECO:0000256" key="7">
    <source>
        <dbReference type="ARBA" id="ARBA00022694"/>
    </source>
</evidence>
<evidence type="ECO:0000256" key="10">
    <source>
        <dbReference type="ARBA" id="ARBA00023027"/>
    </source>
</evidence>
<keyword evidence="6" id="KW-0288">FMN</keyword>
<dbReference type="eggNOG" id="KOG2335">
    <property type="taxonomic scope" value="Eukaryota"/>
</dbReference>
<evidence type="ECO:0000256" key="13">
    <source>
        <dbReference type="ARBA" id="ARBA00038890"/>
    </source>
</evidence>
<comment type="catalytic activity">
    <reaction evidence="16">
        <text>5,6-dihydrouridine(16) in tRNA + NAD(+) = uridine(16) in tRNA + NADH + H(+)</text>
        <dbReference type="Rhea" id="RHEA:53380"/>
        <dbReference type="Rhea" id="RHEA-COMP:13543"/>
        <dbReference type="Rhea" id="RHEA-COMP:13544"/>
        <dbReference type="ChEBI" id="CHEBI:15378"/>
        <dbReference type="ChEBI" id="CHEBI:57540"/>
        <dbReference type="ChEBI" id="CHEBI:57945"/>
        <dbReference type="ChEBI" id="CHEBI:65315"/>
        <dbReference type="ChEBI" id="CHEBI:74443"/>
        <dbReference type="EC" id="1.3.1.88"/>
    </reaction>
    <physiologicalReaction direction="right-to-left" evidence="16">
        <dbReference type="Rhea" id="RHEA:53382"/>
    </physiologicalReaction>
</comment>
<dbReference type="AlphaFoldDB" id="H2YAZ8"/>
<dbReference type="InterPro" id="IPR013785">
    <property type="entry name" value="Aldolase_TIM"/>
</dbReference>
<reference evidence="22" key="3">
    <citation type="submission" date="2025-09" db="UniProtKB">
        <authorList>
            <consortium name="Ensembl"/>
        </authorList>
    </citation>
    <scope>IDENTIFICATION</scope>
</reference>
<evidence type="ECO:0000256" key="2">
    <source>
        <dbReference type="ARBA" id="ARBA00004123"/>
    </source>
</evidence>
<keyword evidence="8" id="KW-0521">NADP</keyword>
<comment type="catalytic activity">
    <reaction evidence="15">
        <text>5,6-dihydrouridine(16) in tRNA + NADP(+) = uridine(16) in tRNA + NADPH + H(+)</text>
        <dbReference type="Rhea" id="RHEA:53376"/>
        <dbReference type="Rhea" id="RHEA-COMP:13543"/>
        <dbReference type="Rhea" id="RHEA-COMP:13544"/>
        <dbReference type="ChEBI" id="CHEBI:15378"/>
        <dbReference type="ChEBI" id="CHEBI:57783"/>
        <dbReference type="ChEBI" id="CHEBI:58349"/>
        <dbReference type="ChEBI" id="CHEBI:65315"/>
        <dbReference type="ChEBI" id="CHEBI:74443"/>
        <dbReference type="EC" id="1.3.1.88"/>
    </reaction>
    <physiologicalReaction direction="right-to-left" evidence="15">
        <dbReference type="Rhea" id="RHEA:53378"/>
    </physiologicalReaction>
</comment>
<dbReference type="InterPro" id="IPR018517">
    <property type="entry name" value="tRNA_hU_synthase_CS"/>
</dbReference>
<comment type="similarity">
    <text evidence="12">Belongs to the Dus family. Dus1 subfamily.</text>
</comment>
<evidence type="ECO:0000259" key="21">
    <source>
        <dbReference type="Pfam" id="PF01207"/>
    </source>
</evidence>
<evidence type="ECO:0000256" key="18">
    <source>
        <dbReference type="ARBA" id="ARBA00053643"/>
    </source>
</evidence>
<dbReference type="GO" id="GO:0017150">
    <property type="term" value="F:tRNA dihydrouridine synthase activity"/>
    <property type="evidence" value="ECO:0007669"/>
    <property type="project" value="InterPro"/>
</dbReference>
<dbReference type="OMA" id="MGMKCEH"/>
<dbReference type="InterPro" id="IPR035587">
    <property type="entry name" value="DUS-like_FMN-bd"/>
</dbReference>
<dbReference type="GO" id="GO:0005634">
    <property type="term" value="C:nucleus"/>
    <property type="evidence" value="ECO:0007669"/>
    <property type="project" value="UniProtKB-SubCell"/>
</dbReference>
<dbReference type="Proteomes" id="UP000007875">
    <property type="component" value="Unassembled WGS sequence"/>
</dbReference>
<evidence type="ECO:0000256" key="6">
    <source>
        <dbReference type="ARBA" id="ARBA00022643"/>
    </source>
</evidence>
<comment type="catalytic activity">
    <reaction evidence="17">
        <text>5,6-dihydrouridine(17) in tRNA + NADP(+) = uridine(17) in tRNA + NADPH + H(+)</text>
        <dbReference type="Rhea" id="RHEA:53368"/>
        <dbReference type="Rhea" id="RHEA-COMP:13541"/>
        <dbReference type="Rhea" id="RHEA-COMP:13542"/>
        <dbReference type="ChEBI" id="CHEBI:15378"/>
        <dbReference type="ChEBI" id="CHEBI:57783"/>
        <dbReference type="ChEBI" id="CHEBI:58349"/>
        <dbReference type="ChEBI" id="CHEBI:65315"/>
        <dbReference type="ChEBI" id="CHEBI:74443"/>
        <dbReference type="EC" id="1.3.1.88"/>
    </reaction>
    <physiologicalReaction direction="right-to-left" evidence="17">
        <dbReference type="Rhea" id="RHEA:53370"/>
    </physiologicalReaction>
</comment>
<evidence type="ECO:0000256" key="4">
    <source>
        <dbReference type="ARBA" id="ARBA00022490"/>
    </source>
</evidence>
<keyword evidence="11" id="KW-0539">Nucleus</keyword>
<dbReference type="FunCoup" id="H2YAZ8">
    <property type="interactions" value="330"/>
</dbReference>
<dbReference type="HOGENOM" id="CLU_013299_5_1_1"/>
<evidence type="ECO:0000313" key="22">
    <source>
        <dbReference type="Ensembl" id="ENSCSAVP00000002496.1"/>
    </source>
</evidence>
<dbReference type="FunFam" id="3.20.20.70:FF:000081">
    <property type="entry name" value="Dihydrouridine synthase 1 like"/>
    <property type="match status" value="1"/>
</dbReference>
<dbReference type="Ensembl" id="ENSCSAVT00000002537.1">
    <property type="protein sequence ID" value="ENSCSAVP00000002496.1"/>
    <property type="gene ID" value="ENSCSAVG00000001475.1"/>
</dbReference>
<dbReference type="InParanoid" id="H2YAZ8"/>
<evidence type="ECO:0000256" key="15">
    <source>
        <dbReference type="ARBA" id="ARBA00047652"/>
    </source>
</evidence>
<name>H2YAZ8_CIOSA</name>
<evidence type="ECO:0000256" key="9">
    <source>
        <dbReference type="ARBA" id="ARBA00023002"/>
    </source>
</evidence>
<dbReference type="PANTHER" id="PTHR11082:SF5">
    <property type="entry name" value="TRNA-DIHYDROURIDINE(16_17) SYNTHASE [NAD(P)(+)]-LIKE"/>
    <property type="match status" value="1"/>
</dbReference>
<dbReference type="PANTHER" id="PTHR11082">
    <property type="entry name" value="TRNA-DIHYDROURIDINE SYNTHASE"/>
    <property type="match status" value="1"/>
</dbReference>
<evidence type="ECO:0000256" key="12">
    <source>
        <dbReference type="ARBA" id="ARBA00038313"/>
    </source>
</evidence>
<evidence type="ECO:0000256" key="11">
    <source>
        <dbReference type="ARBA" id="ARBA00023242"/>
    </source>
</evidence>
<dbReference type="GeneTree" id="ENSGT00550000075089"/>
<keyword evidence="23" id="KW-1185">Reference proteome</keyword>
<dbReference type="CDD" id="cd02801">
    <property type="entry name" value="DUS_like_FMN"/>
    <property type="match status" value="1"/>
</dbReference>
<evidence type="ECO:0000256" key="17">
    <source>
        <dbReference type="ARBA" id="ARBA00049467"/>
    </source>
</evidence>
<keyword evidence="5" id="KW-0285">Flavoprotein</keyword>
<evidence type="ECO:0000256" key="19">
    <source>
        <dbReference type="ARBA" id="ARBA00068883"/>
    </source>
</evidence>
<sequence>QEKLKGFEFWEKVLGGATRIVAPMVDQSELAWRMLSRKYGAELCYTPMLHASVFLRDQQYRTEGLASCPADRPLIVQFCANDPDVLCNAAMLAQDHCDAIDINLGCPQAIAKRGNYGAFLGENWKLVEKLIKVCHEKLSVPITCKIRVFEDLEKTVEYAKMIERAGCQLLTVHGRTKEMKGPMTGLASWKHIKAIKEAVKIPVFANGNIQYKSDVERCMTETSVDGVMVAEGNLHNPCIFTDTRPVIWDIALEYIEYATKYPCPPSYARGHIFKICHHGLQRHTAARDLLGSSRDLKDMKRSVELLRDACVETCWVDKDGVNDSLPFRHWFCQPYVRPAPKPKENKNGQISKTKLKKMMKRCRKSGDLGVEGLDPAEKAKKLLKIIEEKSPKKVYDICVKCGNPGSSRCAFKSCKPCCKSRSREIDVSCTMH</sequence>
<dbReference type="STRING" id="51511.ENSCSAVP00000002496"/>
<dbReference type="GO" id="GO:0005737">
    <property type="term" value="C:cytoplasm"/>
    <property type="evidence" value="ECO:0007669"/>
    <property type="project" value="UniProtKB-SubCell"/>
</dbReference>
<evidence type="ECO:0000256" key="14">
    <source>
        <dbReference type="ARBA" id="ARBA00047287"/>
    </source>
</evidence>
<evidence type="ECO:0000256" key="16">
    <source>
        <dbReference type="ARBA" id="ARBA00048934"/>
    </source>
</evidence>
<dbReference type="Gene3D" id="3.20.20.70">
    <property type="entry name" value="Aldolase class I"/>
    <property type="match status" value="1"/>
</dbReference>
<dbReference type="GO" id="GO:0050660">
    <property type="term" value="F:flavin adenine dinucleotide binding"/>
    <property type="evidence" value="ECO:0007669"/>
    <property type="project" value="InterPro"/>
</dbReference>
<protein>
    <recommendedName>
        <fullName evidence="19">tRNA-dihydrouridine(16/17) synthase [NAD(P)(+)]-like</fullName>
        <ecNumber evidence="13">1.3.1.88</ecNumber>
    </recommendedName>
    <alternativeName>
        <fullName evidence="20">tRNA-dihydrouridine synthase 1-like</fullName>
    </alternativeName>
</protein>